<protein>
    <submittedName>
        <fullName evidence="2">Uncharacterized protein</fullName>
    </submittedName>
</protein>
<dbReference type="EMBL" id="MU853445">
    <property type="protein sequence ID" value="KAK4130028.1"/>
    <property type="molecule type" value="Genomic_DNA"/>
</dbReference>
<organism evidence="2 3">
    <name type="scientific">Trichocladium antarcticum</name>
    <dbReference type="NCBI Taxonomy" id="1450529"/>
    <lineage>
        <taxon>Eukaryota</taxon>
        <taxon>Fungi</taxon>
        <taxon>Dikarya</taxon>
        <taxon>Ascomycota</taxon>
        <taxon>Pezizomycotina</taxon>
        <taxon>Sordariomycetes</taxon>
        <taxon>Sordariomycetidae</taxon>
        <taxon>Sordariales</taxon>
        <taxon>Chaetomiaceae</taxon>
        <taxon>Trichocladium</taxon>
    </lineage>
</organism>
<accession>A0AAN6Z9X1</accession>
<feature type="region of interest" description="Disordered" evidence="1">
    <location>
        <begin position="149"/>
        <end position="205"/>
    </location>
</feature>
<sequence>MKTNFLHCVQPVRFVFGANRGSPIRPAIGIHTCDQDGRIWHGQGSPVGQLHVFSHHFSHRSRFLPDANRRRSTEYSVLFFAAPSHWPTSLEPIGGNYRCQHQSRHQQFEHPADRQTAFEILPTGDQWKLRLGWPKEDMTPMHMRYTADQDAAGASREPRGKRPALADGDSLLTQHGHHEGRHGRGGGSAPCSAQNRRPVATVCLV</sequence>
<dbReference type="Proteomes" id="UP001304895">
    <property type="component" value="Unassembled WGS sequence"/>
</dbReference>
<keyword evidence="3" id="KW-1185">Reference proteome</keyword>
<evidence type="ECO:0000313" key="3">
    <source>
        <dbReference type="Proteomes" id="UP001304895"/>
    </source>
</evidence>
<gene>
    <name evidence="2" type="ORF">BT67DRAFT_249669</name>
</gene>
<name>A0AAN6Z9X1_9PEZI</name>
<proteinExistence type="predicted"/>
<evidence type="ECO:0000313" key="2">
    <source>
        <dbReference type="EMBL" id="KAK4130028.1"/>
    </source>
</evidence>
<comment type="caution">
    <text evidence="2">The sequence shown here is derived from an EMBL/GenBank/DDBJ whole genome shotgun (WGS) entry which is preliminary data.</text>
</comment>
<reference evidence="2" key="1">
    <citation type="journal article" date="2023" name="Mol. Phylogenet. Evol.">
        <title>Genome-scale phylogeny and comparative genomics of the fungal order Sordariales.</title>
        <authorList>
            <person name="Hensen N."/>
            <person name="Bonometti L."/>
            <person name="Westerberg I."/>
            <person name="Brannstrom I.O."/>
            <person name="Guillou S."/>
            <person name="Cros-Aarteil S."/>
            <person name="Calhoun S."/>
            <person name="Haridas S."/>
            <person name="Kuo A."/>
            <person name="Mondo S."/>
            <person name="Pangilinan J."/>
            <person name="Riley R."/>
            <person name="LaButti K."/>
            <person name="Andreopoulos B."/>
            <person name="Lipzen A."/>
            <person name="Chen C."/>
            <person name="Yan M."/>
            <person name="Daum C."/>
            <person name="Ng V."/>
            <person name="Clum A."/>
            <person name="Steindorff A."/>
            <person name="Ohm R.A."/>
            <person name="Martin F."/>
            <person name="Silar P."/>
            <person name="Natvig D.O."/>
            <person name="Lalanne C."/>
            <person name="Gautier V."/>
            <person name="Ament-Velasquez S.L."/>
            <person name="Kruys A."/>
            <person name="Hutchinson M.I."/>
            <person name="Powell A.J."/>
            <person name="Barry K."/>
            <person name="Miller A.N."/>
            <person name="Grigoriev I.V."/>
            <person name="Debuchy R."/>
            <person name="Gladieux P."/>
            <person name="Hiltunen Thoren M."/>
            <person name="Johannesson H."/>
        </authorList>
    </citation>
    <scope>NUCLEOTIDE SEQUENCE</scope>
    <source>
        <strain evidence="2">CBS 123565</strain>
    </source>
</reference>
<evidence type="ECO:0000256" key="1">
    <source>
        <dbReference type="SAM" id="MobiDB-lite"/>
    </source>
</evidence>
<reference evidence="2" key="2">
    <citation type="submission" date="2023-05" db="EMBL/GenBank/DDBJ databases">
        <authorList>
            <consortium name="Lawrence Berkeley National Laboratory"/>
            <person name="Steindorff A."/>
            <person name="Hensen N."/>
            <person name="Bonometti L."/>
            <person name="Westerberg I."/>
            <person name="Brannstrom I.O."/>
            <person name="Guillou S."/>
            <person name="Cros-Aarteil S."/>
            <person name="Calhoun S."/>
            <person name="Haridas S."/>
            <person name="Kuo A."/>
            <person name="Mondo S."/>
            <person name="Pangilinan J."/>
            <person name="Riley R."/>
            <person name="Labutti K."/>
            <person name="Andreopoulos B."/>
            <person name="Lipzen A."/>
            <person name="Chen C."/>
            <person name="Yanf M."/>
            <person name="Daum C."/>
            <person name="Ng V."/>
            <person name="Clum A."/>
            <person name="Ohm R."/>
            <person name="Martin F."/>
            <person name="Silar P."/>
            <person name="Natvig D."/>
            <person name="Lalanne C."/>
            <person name="Gautier V."/>
            <person name="Ament-Velasquez S.L."/>
            <person name="Kruys A."/>
            <person name="Hutchinson M.I."/>
            <person name="Powell A.J."/>
            <person name="Barry K."/>
            <person name="Miller A.N."/>
            <person name="Grigoriev I.V."/>
            <person name="Debuchy R."/>
            <person name="Gladieux P."/>
            <person name="Thoren M.H."/>
            <person name="Johannesson H."/>
        </authorList>
    </citation>
    <scope>NUCLEOTIDE SEQUENCE</scope>
    <source>
        <strain evidence="2">CBS 123565</strain>
    </source>
</reference>
<dbReference type="AlphaFoldDB" id="A0AAN6Z9X1"/>